<comment type="caution">
    <text evidence="1">The sequence shown here is derived from an EMBL/GenBank/DDBJ whole genome shotgun (WGS) entry which is preliminary data.</text>
</comment>
<organism evidence="1 2">
    <name type="scientific">Hibiscus sabdariffa</name>
    <name type="common">roselle</name>
    <dbReference type="NCBI Taxonomy" id="183260"/>
    <lineage>
        <taxon>Eukaryota</taxon>
        <taxon>Viridiplantae</taxon>
        <taxon>Streptophyta</taxon>
        <taxon>Embryophyta</taxon>
        <taxon>Tracheophyta</taxon>
        <taxon>Spermatophyta</taxon>
        <taxon>Magnoliopsida</taxon>
        <taxon>eudicotyledons</taxon>
        <taxon>Gunneridae</taxon>
        <taxon>Pentapetalae</taxon>
        <taxon>rosids</taxon>
        <taxon>malvids</taxon>
        <taxon>Malvales</taxon>
        <taxon>Malvaceae</taxon>
        <taxon>Malvoideae</taxon>
        <taxon>Hibiscus</taxon>
    </lineage>
</organism>
<accession>A0ABR2EUS2</accession>
<proteinExistence type="predicted"/>
<evidence type="ECO:0000313" key="2">
    <source>
        <dbReference type="Proteomes" id="UP001472677"/>
    </source>
</evidence>
<keyword evidence="2" id="KW-1185">Reference proteome</keyword>
<dbReference type="EMBL" id="JBBPBM010000010">
    <property type="protein sequence ID" value="KAK8565114.1"/>
    <property type="molecule type" value="Genomic_DNA"/>
</dbReference>
<reference evidence="1 2" key="1">
    <citation type="journal article" date="2024" name="G3 (Bethesda)">
        <title>Genome assembly of Hibiscus sabdariffa L. provides insights into metabolisms of medicinal natural products.</title>
        <authorList>
            <person name="Kim T."/>
        </authorList>
    </citation>
    <scope>NUCLEOTIDE SEQUENCE [LARGE SCALE GENOMIC DNA]</scope>
    <source>
        <strain evidence="1">TK-2024</strain>
        <tissue evidence="1">Old leaves</tissue>
    </source>
</reference>
<gene>
    <name evidence="1" type="ORF">V6N12_058689</name>
</gene>
<name>A0ABR2EUS2_9ROSI</name>
<sequence>MDHHLQDDLENVRNNPQYIIKNNNGEKVIVMKSNHVQGSKEVMAKQAHKGVPWMQKIVPRKHVSSKFGPIRKTMRVMPKQPLYARKQVTVKPQAKPVLSYWIPMVPGTLNKMLASTPKQYDTLALCNKPQTQCLQSQQLLRLLLMPTLWMLQLMPVKILWPLPQA</sequence>
<evidence type="ECO:0000313" key="1">
    <source>
        <dbReference type="EMBL" id="KAK8565114.1"/>
    </source>
</evidence>
<dbReference type="Proteomes" id="UP001472677">
    <property type="component" value="Unassembled WGS sequence"/>
</dbReference>
<protein>
    <submittedName>
        <fullName evidence="1">Uncharacterized protein</fullName>
    </submittedName>
</protein>